<evidence type="ECO:0000256" key="4">
    <source>
        <dbReference type="ARBA" id="ARBA00022576"/>
    </source>
</evidence>
<protein>
    <recommendedName>
        <fullName evidence="12">Phosphoserine aminotransferase</fullName>
        <ecNumber evidence="12">2.6.1.52</ecNumber>
    </recommendedName>
</protein>
<dbReference type="SUPFAM" id="SSF53383">
    <property type="entry name" value="PLP-dependent transferases"/>
    <property type="match status" value="1"/>
</dbReference>
<dbReference type="InterPro" id="IPR015421">
    <property type="entry name" value="PyrdxlP-dep_Trfase_major"/>
</dbReference>
<dbReference type="InterPro" id="IPR020578">
    <property type="entry name" value="Aminotrans_V_PyrdxlP_BS"/>
</dbReference>
<comment type="catalytic activity">
    <reaction evidence="10 12">
        <text>O-phospho-L-serine + 2-oxoglutarate = 3-phosphooxypyruvate + L-glutamate</text>
        <dbReference type="Rhea" id="RHEA:14329"/>
        <dbReference type="ChEBI" id="CHEBI:16810"/>
        <dbReference type="ChEBI" id="CHEBI:18110"/>
        <dbReference type="ChEBI" id="CHEBI:29985"/>
        <dbReference type="ChEBI" id="CHEBI:57524"/>
        <dbReference type="EC" id="2.6.1.52"/>
    </reaction>
</comment>
<comment type="cofactor">
    <cofactor evidence="1 11">
        <name>pyridoxal 5'-phosphate</name>
        <dbReference type="ChEBI" id="CHEBI:597326"/>
    </cofactor>
</comment>
<dbReference type="GeneID" id="7049452"/>
<dbReference type="Gene3D" id="3.40.640.10">
    <property type="entry name" value="Type I PLP-dependent aspartate aminotransferase-like (Major domain)"/>
    <property type="match status" value="1"/>
</dbReference>
<evidence type="ECO:0000256" key="10">
    <source>
        <dbReference type="ARBA" id="ARBA00049007"/>
    </source>
</evidence>
<evidence type="ECO:0000256" key="3">
    <source>
        <dbReference type="ARBA" id="ARBA00006904"/>
    </source>
</evidence>
<dbReference type="PANTHER" id="PTHR43247">
    <property type="entry name" value="PHOSPHOSERINE AMINOTRANSFERASE"/>
    <property type="match status" value="1"/>
</dbReference>
<dbReference type="PANTHER" id="PTHR43247:SF1">
    <property type="entry name" value="PHOSPHOSERINE AMINOTRANSFERASE"/>
    <property type="match status" value="1"/>
</dbReference>
<dbReference type="PROSITE" id="PS00595">
    <property type="entry name" value="AA_TRANSFER_CLASS_5"/>
    <property type="match status" value="1"/>
</dbReference>
<dbReference type="EC" id="2.6.1.52" evidence="12"/>
<dbReference type="NCBIfam" id="TIGR01364">
    <property type="entry name" value="serC_1"/>
    <property type="match status" value="1"/>
</dbReference>
<dbReference type="OrthoDB" id="1703350at2759"/>
<feature type="domain" description="Aminotransferase class V" evidence="13">
    <location>
        <begin position="9"/>
        <end position="377"/>
    </location>
</feature>
<evidence type="ECO:0000256" key="7">
    <source>
        <dbReference type="ARBA" id="ARBA00022898"/>
    </source>
</evidence>
<keyword evidence="7" id="KW-0663">Pyridoxal phosphate</keyword>
<dbReference type="UniPathway" id="UPA00135">
    <property type="reaction ID" value="UER00197"/>
</dbReference>
<dbReference type="FunFam" id="3.90.1150.10:FF:000006">
    <property type="entry name" value="Phosphoserine aminotransferase"/>
    <property type="match status" value="1"/>
</dbReference>
<comment type="pathway">
    <text evidence="2 12">Amino-acid biosynthesis; L-serine biosynthesis; L-serine from 3-phospho-D-glycerate: step 2/3.</text>
</comment>
<dbReference type="OMA" id="AFVYFCD"/>
<keyword evidence="8 12" id="KW-0718">Serine biosynthesis</keyword>
<evidence type="ECO:0000313" key="14">
    <source>
        <dbReference type="EMBL" id="EEB07688.1"/>
    </source>
</evidence>
<dbReference type="NCBIfam" id="NF003764">
    <property type="entry name" value="PRK05355.1"/>
    <property type="match status" value="1"/>
</dbReference>
<dbReference type="eggNOG" id="KOG2790">
    <property type="taxonomic scope" value="Eukaryota"/>
</dbReference>
<evidence type="ECO:0000256" key="1">
    <source>
        <dbReference type="ARBA" id="ARBA00001933"/>
    </source>
</evidence>
<name>B6K167_SCHJY</name>
<dbReference type="Pfam" id="PF00266">
    <property type="entry name" value="Aminotran_5"/>
    <property type="match status" value="1"/>
</dbReference>
<dbReference type="VEuPathDB" id="FungiDB:SJAG_02791"/>
<evidence type="ECO:0000256" key="12">
    <source>
        <dbReference type="RuleBase" id="RU004505"/>
    </source>
</evidence>
<dbReference type="FunFam" id="3.40.640.10:FF:000010">
    <property type="entry name" value="Phosphoserine aminotransferase"/>
    <property type="match status" value="1"/>
</dbReference>
<dbReference type="HOGENOM" id="CLU_034866_0_0_1"/>
<dbReference type="STRING" id="402676.B6K167"/>
<gene>
    <name evidence="15" type="primary">ser1</name>
    <name evidence="14" type="ORF">SJAG_02791</name>
</gene>
<dbReference type="InterPro" id="IPR015424">
    <property type="entry name" value="PyrdxlP-dep_Trfase"/>
</dbReference>
<dbReference type="HAMAP" id="MF_00160">
    <property type="entry name" value="SerC_aminotrans_5"/>
    <property type="match status" value="1"/>
</dbReference>
<proteinExistence type="inferred from homology"/>
<keyword evidence="5 12" id="KW-0028">Amino-acid biosynthesis</keyword>
<dbReference type="GO" id="GO:0004648">
    <property type="term" value="F:O-phospho-L-serine:2-oxoglutarate aminotransferase activity"/>
    <property type="evidence" value="ECO:0000318"/>
    <property type="project" value="GO_Central"/>
</dbReference>
<keyword evidence="16" id="KW-1185">Reference proteome</keyword>
<evidence type="ECO:0000256" key="8">
    <source>
        <dbReference type="ARBA" id="ARBA00023299"/>
    </source>
</evidence>
<evidence type="ECO:0000313" key="15">
    <source>
        <dbReference type="JaponicusDB" id="SJAG_02791"/>
    </source>
</evidence>
<accession>B6K167</accession>
<organism evidence="14 16">
    <name type="scientific">Schizosaccharomyces japonicus (strain yFS275 / FY16936)</name>
    <name type="common">Fission yeast</name>
    <dbReference type="NCBI Taxonomy" id="402676"/>
    <lineage>
        <taxon>Eukaryota</taxon>
        <taxon>Fungi</taxon>
        <taxon>Dikarya</taxon>
        <taxon>Ascomycota</taxon>
        <taxon>Taphrinomycotina</taxon>
        <taxon>Schizosaccharomycetes</taxon>
        <taxon>Schizosaccharomycetales</taxon>
        <taxon>Schizosaccharomycetaceae</taxon>
        <taxon>Schizosaccharomyces</taxon>
    </lineage>
</organism>
<comment type="catalytic activity">
    <reaction evidence="9">
        <text>4-(phosphooxy)-L-threonine + 2-oxoglutarate = (R)-3-hydroxy-2-oxo-4-phosphooxybutanoate + L-glutamate</text>
        <dbReference type="Rhea" id="RHEA:16573"/>
        <dbReference type="ChEBI" id="CHEBI:16810"/>
        <dbReference type="ChEBI" id="CHEBI:29985"/>
        <dbReference type="ChEBI" id="CHEBI:58452"/>
        <dbReference type="ChEBI" id="CHEBI:58538"/>
        <dbReference type="EC" id="2.6.1.52"/>
    </reaction>
</comment>
<sequence>MPSREQVANFAAGPAAMLTPVVEQFGKDFVNFLDLGMGVAEISHRSKQGGGIVSSAEENLRKLYKLPDDFSILFMQGGGTEQFAAVLYNIYAHHAAKRPEVAKDLVANYVVTGAWSKKAYLEAERLGFPCHIAVDMKQVSGKYDSLPRKEDLNFTPADKTAFVYYCDNETVHGVEFNGPLEHVPEGVIRVVDTSSNFISRKMDFSHYDVVFAGAQKNAGPAGITIVFVRNSILERPEPKELHKVGIPVGPTVGDYKIMADNHSLYNTLPIATLHAINLGFDYMLAHGGLENLENESNEKSQLLYQTLEKYPLFKVVVKPEARSRMNITFRIEPESLEAEFLSGAEKLHLMQLKGHRSVGGIRASLYNAVTLEQTKRLVAYVEEFAKSH</sequence>
<evidence type="ECO:0000256" key="9">
    <source>
        <dbReference type="ARBA" id="ARBA00047630"/>
    </source>
</evidence>
<dbReference type="EMBL" id="KE651166">
    <property type="protein sequence ID" value="EEB07688.1"/>
    <property type="molecule type" value="Genomic_DNA"/>
</dbReference>
<dbReference type="GO" id="GO:0006564">
    <property type="term" value="P:L-serine biosynthetic process"/>
    <property type="evidence" value="ECO:0000318"/>
    <property type="project" value="GO_Central"/>
</dbReference>
<keyword evidence="4 12" id="KW-0032">Aminotransferase</keyword>
<comment type="similarity">
    <text evidence="3">Belongs to the class-V pyridoxal-phosphate-dependent aminotransferase family. SerC subfamily.</text>
</comment>
<dbReference type="InterPro" id="IPR015422">
    <property type="entry name" value="PyrdxlP-dep_Trfase_small"/>
</dbReference>
<evidence type="ECO:0000256" key="11">
    <source>
        <dbReference type="RuleBase" id="RU004504"/>
    </source>
</evidence>
<dbReference type="InterPro" id="IPR000192">
    <property type="entry name" value="Aminotrans_V_dom"/>
</dbReference>
<dbReference type="Gene3D" id="3.90.1150.10">
    <property type="entry name" value="Aspartate Aminotransferase, domain 1"/>
    <property type="match status" value="1"/>
</dbReference>
<dbReference type="GO" id="GO:0005737">
    <property type="term" value="C:cytoplasm"/>
    <property type="evidence" value="ECO:0000318"/>
    <property type="project" value="GO_Central"/>
</dbReference>
<dbReference type="RefSeq" id="XP_002173981.1">
    <property type="nucleotide sequence ID" value="XM_002173945.2"/>
</dbReference>
<evidence type="ECO:0000256" key="2">
    <source>
        <dbReference type="ARBA" id="ARBA00005099"/>
    </source>
</evidence>
<dbReference type="Proteomes" id="UP000001744">
    <property type="component" value="Unassembled WGS sequence"/>
</dbReference>
<evidence type="ECO:0000313" key="16">
    <source>
        <dbReference type="Proteomes" id="UP000001744"/>
    </source>
</evidence>
<dbReference type="GO" id="GO:0009113">
    <property type="term" value="P:purine nucleobase biosynthetic process"/>
    <property type="evidence" value="ECO:0007669"/>
    <property type="project" value="EnsemblFungi"/>
</dbReference>
<keyword evidence="6 12" id="KW-0808">Transferase</keyword>
<evidence type="ECO:0000256" key="5">
    <source>
        <dbReference type="ARBA" id="ARBA00022605"/>
    </source>
</evidence>
<dbReference type="InterPro" id="IPR022278">
    <property type="entry name" value="Pser_aminoTfrase"/>
</dbReference>
<dbReference type="PIRSF" id="PIRSF000525">
    <property type="entry name" value="SerC"/>
    <property type="match status" value="1"/>
</dbReference>
<evidence type="ECO:0000259" key="13">
    <source>
        <dbReference type="Pfam" id="PF00266"/>
    </source>
</evidence>
<evidence type="ECO:0000256" key="6">
    <source>
        <dbReference type="ARBA" id="ARBA00022679"/>
    </source>
</evidence>
<dbReference type="GO" id="GO:0030170">
    <property type="term" value="F:pyridoxal phosphate binding"/>
    <property type="evidence" value="ECO:0000318"/>
    <property type="project" value="GO_Central"/>
</dbReference>
<dbReference type="JaponicusDB" id="SJAG_02791">
    <property type="gene designation" value="ser1"/>
</dbReference>
<dbReference type="AlphaFoldDB" id="B6K167"/>
<reference evidence="14 16" key="1">
    <citation type="journal article" date="2011" name="Science">
        <title>Comparative functional genomics of the fission yeasts.</title>
        <authorList>
            <person name="Rhind N."/>
            <person name="Chen Z."/>
            <person name="Yassour M."/>
            <person name="Thompson D.A."/>
            <person name="Haas B.J."/>
            <person name="Habib N."/>
            <person name="Wapinski I."/>
            <person name="Roy S."/>
            <person name="Lin M.F."/>
            <person name="Heiman D.I."/>
            <person name="Young S.K."/>
            <person name="Furuya K."/>
            <person name="Guo Y."/>
            <person name="Pidoux A."/>
            <person name="Chen H.M."/>
            <person name="Robbertse B."/>
            <person name="Goldberg J.M."/>
            <person name="Aoki K."/>
            <person name="Bayne E.H."/>
            <person name="Berlin A.M."/>
            <person name="Desjardins C.A."/>
            <person name="Dobbs E."/>
            <person name="Dukaj L."/>
            <person name="Fan L."/>
            <person name="FitzGerald M.G."/>
            <person name="French C."/>
            <person name="Gujja S."/>
            <person name="Hansen K."/>
            <person name="Keifenheim D."/>
            <person name="Levin J.Z."/>
            <person name="Mosher R.A."/>
            <person name="Mueller C.A."/>
            <person name="Pfiffner J."/>
            <person name="Priest M."/>
            <person name="Russ C."/>
            <person name="Smialowska A."/>
            <person name="Swoboda P."/>
            <person name="Sykes S.M."/>
            <person name="Vaughn M."/>
            <person name="Vengrova S."/>
            <person name="Yoder R."/>
            <person name="Zeng Q."/>
            <person name="Allshire R."/>
            <person name="Baulcombe D."/>
            <person name="Birren B.W."/>
            <person name="Brown W."/>
            <person name="Ekwall K."/>
            <person name="Kellis M."/>
            <person name="Leatherwood J."/>
            <person name="Levin H."/>
            <person name="Margalit H."/>
            <person name="Martienssen R."/>
            <person name="Nieduszynski C.A."/>
            <person name="Spatafora J.W."/>
            <person name="Friedman N."/>
            <person name="Dalgaard J.Z."/>
            <person name="Baumann P."/>
            <person name="Niki H."/>
            <person name="Regev A."/>
            <person name="Nusbaum C."/>
        </authorList>
    </citation>
    <scope>NUCLEOTIDE SEQUENCE [LARGE SCALE GENOMIC DNA]</scope>
    <source>
        <strain evidence="16">yFS275 / FY16936</strain>
    </source>
</reference>